<proteinExistence type="predicted"/>
<dbReference type="EMBL" id="JAWDGP010005120">
    <property type="protein sequence ID" value="KAK3759459.1"/>
    <property type="molecule type" value="Genomic_DNA"/>
</dbReference>
<name>A0AAE0YYC8_9GAST</name>
<evidence type="ECO:0000313" key="1">
    <source>
        <dbReference type="EMBL" id="KAK3759459.1"/>
    </source>
</evidence>
<reference evidence="1" key="1">
    <citation type="journal article" date="2023" name="G3 (Bethesda)">
        <title>A reference genome for the long-term kleptoplast-retaining sea slug Elysia crispata morphotype clarki.</title>
        <authorList>
            <person name="Eastman K.E."/>
            <person name="Pendleton A.L."/>
            <person name="Shaikh M.A."/>
            <person name="Suttiyut T."/>
            <person name="Ogas R."/>
            <person name="Tomko P."/>
            <person name="Gavelis G."/>
            <person name="Widhalm J.R."/>
            <person name="Wisecaver J.H."/>
        </authorList>
    </citation>
    <scope>NUCLEOTIDE SEQUENCE</scope>
    <source>
        <strain evidence="1">ECLA1</strain>
    </source>
</reference>
<dbReference type="AlphaFoldDB" id="A0AAE0YYC8"/>
<keyword evidence="2" id="KW-1185">Reference proteome</keyword>
<gene>
    <name evidence="1" type="ORF">RRG08_062606</name>
</gene>
<dbReference type="Proteomes" id="UP001283361">
    <property type="component" value="Unassembled WGS sequence"/>
</dbReference>
<evidence type="ECO:0000313" key="2">
    <source>
        <dbReference type="Proteomes" id="UP001283361"/>
    </source>
</evidence>
<protein>
    <submittedName>
        <fullName evidence="1">Uncharacterized protein</fullName>
    </submittedName>
</protein>
<comment type="caution">
    <text evidence="1">The sequence shown here is derived from an EMBL/GenBank/DDBJ whole genome shotgun (WGS) entry which is preliminary data.</text>
</comment>
<organism evidence="1 2">
    <name type="scientific">Elysia crispata</name>
    <name type="common">lettuce slug</name>
    <dbReference type="NCBI Taxonomy" id="231223"/>
    <lineage>
        <taxon>Eukaryota</taxon>
        <taxon>Metazoa</taxon>
        <taxon>Spiralia</taxon>
        <taxon>Lophotrochozoa</taxon>
        <taxon>Mollusca</taxon>
        <taxon>Gastropoda</taxon>
        <taxon>Heterobranchia</taxon>
        <taxon>Euthyneura</taxon>
        <taxon>Panpulmonata</taxon>
        <taxon>Sacoglossa</taxon>
        <taxon>Placobranchoidea</taxon>
        <taxon>Plakobranchidae</taxon>
        <taxon>Elysia</taxon>
    </lineage>
</organism>
<accession>A0AAE0YYC8</accession>
<sequence length="115" mass="12171">MLDKSKPSGSFQAVNYGGEGIDQVGVSPGAGHLLIALDNRKVSALFPSDQQHHRYLLDDATPLLLARTSSAGSHHLFVDECGVLLGPTCAILHGLEKLDVAAPWRSEKQVNVSAG</sequence>